<dbReference type="SUPFAM" id="SSF54593">
    <property type="entry name" value="Glyoxalase/Bleomycin resistance protein/Dihydroxybiphenyl dioxygenase"/>
    <property type="match status" value="1"/>
</dbReference>
<dbReference type="InterPro" id="IPR050383">
    <property type="entry name" value="GlyoxalaseI/FosfomycinResist"/>
</dbReference>
<evidence type="ECO:0000313" key="2">
    <source>
        <dbReference type="EMBL" id="PIR41339.1"/>
    </source>
</evidence>
<evidence type="ECO:0000259" key="1">
    <source>
        <dbReference type="PROSITE" id="PS51819"/>
    </source>
</evidence>
<dbReference type="InterPro" id="IPR029068">
    <property type="entry name" value="Glyas_Bleomycin-R_OHBP_Dase"/>
</dbReference>
<proteinExistence type="predicted"/>
<comment type="caution">
    <text evidence="2">The sequence shown here is derived from an EMBL/GenBank/DDBJ whole genome shotgun (WGS) entry which is preliminary data.</text>
</comment>
<dbReference type="AlphaFoldDB" id="A0A2H0R490"/>
<name>A0A2H0R490_9BACT</name>
<dbReference type="Proteomes" id="UP000230232">
    <property type="component" value="Unassembled WGS sequence"/>
</dbReference>
<dbReference type="InterPro" id="IPR004360">
    <property type="entry name" value="Glyas_Fos-R_dOase_dom"/>
</dbReference>
<dbReference type="InterPro" id="IPR037523">
    <property type="entry name" value="VOC_core"/>
</dbReference>
<sequence length="110" mass="12936">MRIEHVTLLVKDREKALAFFKDVLDFDHELVDKHAWVIVGDQYIHITEDSGETTTDTFYHFCIEREDIDDYANKLKDRGVELIDEQPGASFFVKDLDGNLIEFSKPRNRF</sequence>
<evidence type="ECO:0000313" key="3">
    <source>
        <dbReference type="Proteomes" id="UP000230232"/>
    </source>
</evidence>
<feature type="domain" description="VOC" evidence="1">
    <location>
        <begin position="2"/>
        <end position="106"/>
    </location>
</feature>
<dbReference type="PANTHER" id="PTHR21366">
    <property type="entry name" value="GLYOXALASE FAMILY PROTEIN"/>
    <property type="match status" value="1"/>
</dbReference>
<dbReference type="PROSITE" id="PS51819">
    <property type="entry name" value="VOC"/>
    <property type="match status" value="1"/>
</dbReference>
<dbReference type="EMBL" id="PCXO01000007">
    <property type="protein sequence ID" value="PIR41339.1"/>
    <property type="molecule type" value="Genomic_DNA"/>
</dbReference>
<gene>
    <name evidence="2" type="ORF">COV31_01790</name>
</gene>
<organism evidence="2 3">
    <name type="scientific">Candidatus Yanofskybacteria bacterium CG10_big_fil_rev_8_21_14_0_10_46_23</name>
    <dbReference type="NCBI Taxonomy" id="1975098"/>
    <lineage>
        <taxon>Bacteria</taxon>
        <taxon>Candidatus Yanofskyibacteriota</taxon>
    </lineage>
</organism>
<reference evidence="2 3" key="1">
    <citation type="submission" date="2017-09" db="EMBL/GenBank/DDBJ databases">
        <title>Depth-based differentiation of microbial function through sediment-hosted aquifers and enrichment of novel symbionts in the deep terrestrial subsurface.</title>
        <authorList>
            <person name="Probst A.J."/>
            <person name="Ladd B."/>
            <person name="Jarett J.K."/>
            <person name="Geller-Mcgrath D.E."/>
            <person name="Sieber C.M."/>
            <person name="Emerson J.B."/>
            <person name="Anantharaman K."/>
            <person name="Thomas B.C."/>
            <person name="Malmstrom R."/>
            <person name="Stieglmeier M."/>
            <person name="Klingl A."/>
            <person name="Woyke T."/>
            <person name="Ryan C.M."/>
            <person name="Banfield J.F."/>
        </authorList>
    </citation>
    <scope>NUCLEOTIDE SEQUENCE [LARGE SCALE GENOMIC DNA]</scope>
    <source>
        <strain evidence="2">CG10_big_fil_rev_8_21_14_0_10_46_23</strain>
    </source>
</reference>
<dbReference type="Pfam" id="PF00903">
    <property type="entry name" value="Glyoxalase"/>
    <property type="match status" value="1"/>
</dbReference>
<protein>
    <recommendedName>
        <fullName evidence="1">VOC domain-containing protein</fullName>
    </recommendedName>
</protein>
<accession>A0A2H0R490</accession>
<dbReference type="Gene3D" id="3.10.180.10">
    <property type="entry name" value="2,3-Dihydroxybiphenyl 1,2-Dioxygenase, domain 1"/>
    <property type="match status" value="1"/>
</dbReference>